<protein>
    <submittedName>
        <fullName evidence="2">Uncharacterized protein</fullName>
    </submittedName>
</protein>
<keyword evidence="1" id="KW-0812">Transmembrane</keyword>
<evidence type="ECO:0000256" key="1">
    <source>
        <dbReference type="SAM" id="Phobius"/>
    </source>
</evidence>
<keyword evidence="1" id="KW-0472">Membrane</keyword>
<dbReference type="RefSeq" id="WP_212683285.1">
    <property type="nucleotide sequence ID" value="NZ_JAGSPM010000002.1"/>
</dbReference>
<dbReference type="AlphaFoldDB" id="A0A941DCX8"/>
<proteinExistence type="predicted"/>
<gene>
    <name evidence="2" type="ORF">KDM92_05005</name>
</gene>
<evidence type="ECO:0000313" key="2">
    <source>
        <dbReference type="EMBL" id="MBR7745930.1"/>
    </source>
</evidence>
<sequence length="125" mass="14332">MNFIYTVIVIVLCVWAITISLNGIADSISLDTYRAQALKQFMEYRTHSATLEFILIGAEAEIIKSSEDIVNNEGWIMSYSLTCYARNAHGEYFMFVSNYEDKPFCKHISHANAKLILGHKYRKPI</sequence>
<accession>A0A941DCX8</accession>
<keyword evidence="3" id="KW-1185">Reference proteome</keyword>
<organism evidence="2 3">
    <name type="scientific">Undibacterium baiyunense</name>
    <dbReference type="NCBI Taxonomy" id="2828731"/>
    <lineage>
        <taxon>Bacteria</taxon>
        <taxon>Pseudomonadati</taxon>
        <taxon>Pseudomonadota</taxon>
        <taxon>Betaproteobacteria</taxon>
        <taxon>Burkholderiales</taxon>
        <taxon>Oxalobacteraceae</taxon>
        <taxon>Undibacterium</taxon>
    </lineage>
</organism>
<dbReference type="EMBL" id="JAGSPM010000002">
    <property type="protein sequence ID" value="MBR7745930.1"/>
    <property type="molecule type" value="Genomic_DNA"/>
</dbReference>
<evidence type="ECO:0000313" key="3">
    <source>
        <dbReference type="Proteomes" id="UP000680158"/>
    </source>
</evidence>
<feature type="transmembrane region" description="Helical" evidence="1">
    <location>
        <begin position="6"/>
        <end position="25"/>
    </location>
</feature>
<comment type="caution">
    <text evidence="2">The sequence shown here is derived from an EMBL/GenBank/DDBJ whole genome shotgun (WGS) entry which is preliminary data.</text>
</comment>
<reference evidence="2 3" key="1">
    <citation type="submission" date="2021-04" db="EMBL/GenBank/DDBJ databases">
        <title>novel species isolated from subtropical streams in China.</title>
        <authorList>
            <person name="Lu H."/>
        </authorList>
    </citation>
    <scope>NUCLEOTIDE SEQUENCE [LARGE SCALE GENOMIC DNA]</scope>
    <source>
        <strain evidence="2 3">BYS107W</strain>
    </source>
</reference>
<name>A0A941DCX8_9BURK</name>
<dbReference type="Proteomes" id="UP000680158">
    <property type="component" value="Unassembled WGS sequence"/>
</dbReference>
<keyword evidence="1" id="KW-1133">Transmembrane helix</keyword>